<evidence type="ECO:0000256" key="3">
    <source>
        <dbReference type="ARBA" id="ARBA00023295"/>
    </source>
</evidence>
<keyword evidence="7" id="KW-1185">Reference proteome</keyword>
<dbReference type="PANTHER" id="PTHR10353">
    <property type="entry name" value="GLYCOSYL HYDROLASE"/>
    <property type="match status" value="1"/>
</dbReference>
<dbReference type="GO" id="GO:0005829">
    <property type="term" value="C:cytosol"/>
    <property type="evidence" value="ECO:0007669"/>
    <property type="project" value="TreeGrafter"/>
</dbReference>
<dbReference type="InterPro" id="IPR001360">
    <property type="entry name" value="Glyco_hydro_1"/>
</dbReference>
<evidence type="ECO:0000256" key="1">
    <source>
        <dbReference type="ARBA" id="ARBA00010838"/>
    </source>
</evidence>
<comment type="caution">
    <text evidence="6">The sequence shown here is derived from an EMBL/GenBank/DDBJ whole genome shotgun (WGS) entry which is preliminary data.</text>
</comment>
<comment type="similarity">
    <text evidence="1 5">Belongs to the glycosyl hydrolase 1 family.</text>
</comment>
<evidence type="ECO:0000313" key="7">
    <source>
        <dbReference type="Proteomes" id="UP000472676"/>
    </source>
</evidence>
<gene>
    <name evidence="6" type="ORF">G7Y85_12550</name>
</gene>
<keyword evidence="3" id="KW-0326">Glycosidase</keyword>
<dbReference type="GO" id="GO:0008422">
    <property type="term" value="F:beta-glucosidase activity"/>
    <property type="evidence" value="ECO:0007669"/>
    <property type="project" value="UniProtKB-EC"/>
</dbReference>
<dbReference type="SUPFAM" id="SSF51445">
    <property type="entry name" value="(Trans)glycosidases"/>
    <property type="match status" value="1"/>
</dbReference>
<dbReference type="InterPro" id="IPR018120">
    <property type="entry name" value="Glyco_hydro_1_AS"/>
</dbReference>
<evidence type="ECO:0000256" key="5">
    <source>
        <dbReference type="RuleBase" id="RU003690"/>
    </source>
</evidence>
<reference evidence="6 7" key="1">
    <citation type="journal article" date="2014" name="Int. J. Syst. Evol. Microbiol.">
        <title>Solimonas terrae sp. nov., isolated from soil.</title>
        <authorList>
            <person name="Kim S.J."/>
            <person name="Moon J.Y."/>
            <person name="Weon H.Y."/>
            <person name="Ahn J.H."/>
            <person name="Chen W.M."/>
            <person name="Kwon S.W."/>
        </authorList>
    </citation>
    <scope>NUCLEOTIDE SEQUENCE [LARGE SCALE GENOMIC DNA]</scope>
    <source>
        <strain evidence="6 7">KIS83-12</strain>
    </source>
</reference>
<dbReference type="Proteomes" id="UP000472676">
    <property type="component" value="Unassembled WGS sequence"/>
</dbReference>
<evidence type="ECO:0000313" key="6">
    <source>
        <dbReference type="EMBL" id="NGY05595.1"/>
    </source>
</evidence>
<dbReference type="PANTHER" id="PTHR10353:SF209">
    <property type="entry name" value="GALACTOLIPID GALACTOSYLTRANSFERASE SFR2, CHLOROPLASTIC"/>
    <property type="match status" value="1"/>
</dbReference>
<dbReference type="Gene3D" id="3.20.20.80">
    <property type="entry name" value="Glycosidases"/>
    <property type="match status" value="2"/>
</dbReference>
<name>A0A6M2BTP0_9GAMM</name>
<dbReference type="GO" id="GO:0016052">
    <property type="term" value="P:carbohydrate catabolic process"/>
    <property type="evidence" value="ECO:0007669"/>
    <property type="project" value="TreeGrafter"/>
</dbReference>
<accession>A0A6M2BTP0</accession>
<evidence type="ECO:0000256" key="2">
    <source>
        <dbReference type="ARBA" id="ARBA00022801"/>
    </source>
</evidence>
<proteinExistence type="inferred from homology"/>
<dbReference type="AlphaFoldDB" id="A0A6M2BTP0"/>
<dbReference type="InterPro" id="IPR017853">
    <property type="entry name" value="GH"/>
</dbReference>
<keyword evidence="2 6" id="KW-0378">Hydrolase</keyword>
<feature type="active site" description="Nucleophile" evidence="4">
    <location>
        <position position="323"/>
    </location>
</feature>
<evidence type="ECO:0000256" key="4">
    <source>
        <dbReference type="PROSITE-ProRule" id="PRU10055"/>
    </source>
</evidence>
<dbReference type="RefSeq" id="WP_166257409.1">
    <property type="nucleotide sequence ID" value="NZ_JAAMOW010000006.1"/>
</dbReference>
<dbReference type="EMBL" id="JAAMOW010000006">
    <property type="protein sequence ID" value="NGY05595.1"/>
    <property type="molecule type" value="Genomic_DNA"/>
</dbReference>
<protein>
    <submittedName>
        <fullName evidence="6">Glycoside hydrolase family 1 protein</fullName>
    </submittedName>
</protein>
<organism evidence="6 7">
    <name type="scientific">Solimonas terrae</name>
    <dbReference type="NCBI Taxonomy" id="1396819"/>
    <lineage>
        <taxon>Bacteria</taxon>
        <taxon>Pseudomonadati</taxon>
        <taxon>Pseudomonadota</taxon>
        <taxon>Gammaproteobacteria</taxon>
        <taxon>Nevskiales</taxon>
        <taxon>Nevskiaceae</taxon>
        <taxon>Solimonas</taxon>
    </lineage>
</organism>
<sequence length="425" mass="47346">MGTFLKITAAILVGVLALVVSLWLWLKLPAAPDVAAAKPLPVGFIWGVSSSAVQSEGGSVDSAVLRLNRKAVSAAENPEDPLGHSVDFRHRYRDDIALAHDLGVNTFRLGVSWARVEPRKGQIDTRELAYYDDVIRALKDAGIRPLITLEHFDQPGWIADQGGWGNPRTVDDFLAYVQLIVERYDPDVRWWLSFNETSLYMIAAAARAGHGLGGAAKIRHNLIDAHRRSYELIHSLQPDAMVSSNIAWAGDTFASRLVEKLLDWAFLDQIADRIDYIGLDYYTSDISGLAGKDWDWRQEPAGLYRALHELSRHYPRLPLLVTENGMATDNAAPRRDGVRREDALRDSVYWVQRARADGIDVVGYMVWSLTDNFEWGSYSPRFGLYTVNVLTDPALTRIPTAAVPVYRQIIANAGVAPAYRPVVDP</sequence>
<dbReference type="PRINTS" id="PR00131">
    <property type="entry name" value="GLHYDRLASE1"/>
</dbReference>
<dbReference type="PROSITE" id="PS00572">
    <property type="entry name" value="GLYCOSYL_HYDROL_F1_1"/>
    <property type="match status" value="1"/>
</dbReference>
<dbReference type="Pfam" id="PF00232">
    <property type="entry name" value="Glyco_hydro_1"/>
    <property type="match status" value="2"/>
</dbReference>